<dbReference type="GO" id="GO:0032259">
    <property type="term" value="P:methylation"/>
    <property type="evidence" value="ECO:0007669"/>
    <property type="project" value="UniProtKB-KW"/>
</dbReference>
<keyword evidence="3" id="KW-0808">Transferase</keyword>
<dbReference type="InterPro" id="IPR010426">
    <property type="entry name" value="MTTB_MeTrfase"/>
</dbReference>
<evidence type="ECO:0000256" key="2">
    <source>
        <dbReference type="ARBA" id="ARBA00022603"/>
    </source>
</evidence>
<evidence type="ECO:0000256" key="1">
    <source>
        <dbReference type="ARBA" id="ARBA00007137"/>
    </source>
</evidence>
<dbReference type="GO" id="GO:0008168">
    <property type="term" value="F:methyltransferase activity"/>
    <property type="evidence" value="ECO:0007669"/>
    <property type="project" value="UniProtKB-KW"/>
</dbReference>
<evidence type="ECO:0008006" key="5">
    <source>
        <dbReference type="Google" id="ProtNLM"/>
    </source>
</evidence>
<proteinExistence type="inferred from homology"/>
<evidence type="ECO:0000256" key="3">
    <source>
        <dbReference type="ARBA" id="ARBA00022679"/>
    </source>
</evidence>
<keyword evidence="2" id="KW-0489">Methyltransferase</keyword>
<dbReference type="GO" id="GO:0015948">
    <property type="term" value="P:methanogenesis"/>
    <property type="evidence" value="ECO:0007669"/>
    <property type="project" value="InterPro"/>
</dbReference>
<reference evidence="4" key="1">
    <citation type="journal article" date="2014" name="Front. Microbiol.">
        <title>High frequency of phylogenetically diverse reductive dehalogenase-homologous genes in deep subseafloor sedimentary metagenomes.</title>
        <authorList>
            <person name="Kawai M."/>
            <person name="Futagami T."/>
            <person name="Toyoda A."/>
            <person name="Takaki Y."/>
            <person name="Nishi S."/>
            <person name="Hori S."/>
            <person name="Arai W."/>
            <person name="Tsubouchi T."/>
            <person name="Morono Y."/>
            <person name="Uchiyama I."/>
            <person name="Ito T."/>
            <person name="Fujiyama A."/>
            <person name="Inagaki F."/>
            <person name="Takami H."/>
        </authorList>
    </citation>
    <scope>NUCLEOTIDE SEQUENCE</scope>
    <source>
        <strain evidence="4">Expedition CK06-06</strain>
    </source>
</reference>
<gene>
    <name evidence="4" type="ORF">S01H1_46262</name>
</gene>
<comment type="similarity">
    <text evidence="1">Belongs to the trimethylamine methyltransferase family.</text>
</comment>
<name>X0UL45_9ZZZZ</name>
<protein>
    <recommendedName>
        <fullName evidence="5">Trimethylamine methyltransferase</fullName>
    </recommendedName>
</protein>
<dbReference type="Pfam" id="PF06253">
    <property type="entry name" value="MTTB"/>
    <property type="match status" value="1"/>
</dbReference>
<comment type="caution">
    <text evidence="4">The sequence shown here is derived from an EMBL/GenBank/DDBJ whole genome shotgun (WGS) entry which is preliminary data.</text>
</comment>
<dbReference type="AlphaFoldDB" id="X0UL45"/>
<evidence type="ECO:0000313" key="4">
    <source>
        <dbReference type="EMBL" id="GAG06519.1"/>
    </source>
</evidence>
<feature type="non-terminal residue" evidence="4">
    <location>
        <position position="1"/>
    </location>
</feature>
<dbReference type="InterPro" id="IPR038601">
    <property type="entry name" value="MttB-like_sf"/>
</dbReference>
<dbReference type="EMBL" id="BARS01029615">
    <property type="protein sequence ID" value="GAG06519.1"/>
    <property type="molecule type" value="Genomic_DNA"/>
</dbReference>
<accession>X0UL45</accession>
<dbReference type="Gene3D" id="3.20.20.480">
    <property type="entry name" value="Trimethylamine methyltransferase-like"/>
    <property type="match status" value="1"/>
</dbReference>
<organism evidence="4">
    <name type="scientific">marine sediment metagenome</name>
    <dbReference type="NCBI Taxonomy" id="412755"/>
    <lineage>
        <taxon>unclassified sequences</taxon>
        <taxon>metagenomes</taxon>
        <taxon>ecological metagenomes</taxon>
    </lineage>
</organism>
<sequence>ILGGITVTPETLAVDVIEQVGPGGHYLTQEHTRQHFRMELWFPTLMDRQQRRGWEASGGKTMAERVRAKVKDILEHHQPLPISAEVEASLKEIVAEADKRHKRQA</sequence>